<organism evidence="1 2">
    <name type="scientific">Zopfia rhizophila CBS 207.26</name>
    <dbReference type="NCBI Taxonomy" id="1314779"/>
    <lineage>
        <taxon>Eukaryota</taxon>
        <taxon>Fungi</taxon>
        <taxon>Dikarya</taxon>
        <taxon>Ascomycota</taxon>
        <taxon>Pezizomycotina</taxon>
        <taxon>Dothideomycetes</taxon>
        <taxon>Dothideomycetes incertae sedis</taxon>
        <taxon>Zopfiaceae</taxon>
        <taxon>Zopfia</taxon>
    </lineage>
</organism>
<dbReference type="AlphaFoldDB" id="A0A6A6EJP4"/>
<protein>
    <submittedName>
        <fullName evidence="1">Uncharacterized protein</fullName>
    </submittedName>
</protein>
<keyword evidence="2" id="KW-1185">Reference proteome</keyword>
<gene>
    <name evidence="1" type="ORF">K469DRAFT_365816</name>
</gene>
<dbReference type="Gene3D" id="1.25.40.20">
    <property type="entry name" value="Ankyrin repeat-containing domain"/>
    <property type="match status" value="1"/>
</dbReference>
<sequence length="236" mass="25970">MAGALSLSSLQSLAHSGSALLSALRKALLSKFETLATNQSIPLREIPLGLHWIALASMNEEQRSAIRTKCPDLQEFEVSQDKNLIEATCREWQYSERFLAPHAIIESAHFSHGSKLALPATLGGSLLISSWKVSDTHRAAFYGDYATLASEISKGEVNNSNNKVLWTPLHSPGFSSRHKSVQMLLEAGANVNAALGRNSRFTCTPLLLAVLLSDTSMVKVLLERHDIDFWTRENGW</sequence>
<dbReference type="SUPFAM" id="SSF48403">
    <property type="entry name" value="Ankyrin repeat"/>
    <property type="match status" value="1"/>
</dbReference>
<proteinExistence type="predicted"/>
<accession>A0A6A6EJP4</accession>
<name>A0A6A6EJP4_9PEZI</name>
<dbReference type="Proteomes" id="UP000800200">
    <property type="component" value="Unassembled WGS sequence"/>
</dbReference>
<reference evidence="1" key="1">
    <citation type="journal article" date="2020" name="Stud. Mycol.">
        <title>101 Dothideomycetes genomes: a test case for predicting lifestyles and emergence of pathogens.</title>
        <authorList>
            <person name="Haridas S."/>
            <person name="Albert R."/>
            <person name="Binder M."/>
            <person name="Bloem J."/>
            <person name="Labutti K."/>
            <person name="Salamov A."/>
            <person name="Andreopoulos B."/>
            <person name="Baker S."/>
            <person name="Barry K."/>
            <person name="Bills G."/>
            <person name="Bluhm B."/>
            <person name="Cannon C."/>
            <person name="Castanera R."/>
            <person name="Culley D."/>
            <person name="Daum C."/>
            <person name="Ezra D."/>
            <person name="Gonzalez J."/>
            <person name="Henrissat B."/>
            <person name="Kuo A."/>
            <person name="Liang C."/>
            <person name="Lipzen A."/>
            <person name="Lutzoni F."/>
            <person name="Magnuson J."/>
            <person name="Mondo S."/>
            <person name="Nolan M."/>
            <person name="Ohm R."/>
            <person name="Pangilinan J."/>
            <person name="Park H.-J."/>
            <person name="Ramirez L."/>
            <person name="Alfaro M."/>
            <person name="Sun H."/>
            <person name="Tritt A."/>
            <person name="Yoshinaga Y."/>
            <person name="Zwiers L.-H."/>
            <person name="Turgeon B."/>
            <person name="Goodwin S."/>
            <person name="Spatafora J."/>
            <person name="Crous P."/>
            <person name="Grigoriev I."/>
        </authorList>
    </citation>
    <scope>NUCLEOTIDE SEQUENCE</scope>
    <source>
        <strain evidence="1">CBS 207.26</strain>
    </source>
</reference>
<evidence type="ECO:0000313" key="1">
    <source>
        <dbReference type="EMBL" id="KAF2191162.1"/>
    </source>
</evidence>
<evidence type="ECO:0000313" key="2">
    <source>
        <dbReference type="Proteomes" id="UP000800200"/>
    </source>
</evidence>
<dbReference type="EMBL" id="ML994617">
    <property type="protein sequence ID" value="KAF2191162.1"/>
    <property type="molecule type" value="Genomic_DNA"/>
</dbReference>
<dbReference type="InterPro" id="IPR036770">
    <property type="entry name" value="Ankyrin_rpt-contain_sf"/>
</dbReference>